<gene>
    <name evidence="2" type="primary">LOC129343690</name>
</gene>
<dbReference type="GeneID" id="129343690"/>
<name>A0AA97LH76_EUBMA</name>
<evidence type="ECO:0000313" key="1">
    <source>
        <dbReference type="Proteomes" id="UP001190640"/>
    </source>
</evidence>
<dbReference type="Proteomes" id="UP001190640">
    <property type="component" value="Chromosome 15"/>
</dbReference>
<protein>
    <submittedName>
        <fullName evidence="2">Uncharacterized protein LOC129343690</fullName>
    </submittedName>
</protein>
<dbReference type="AlphaFoldDB" id="A0AA97LH76"/>
<accession>A0AA97LH76</accession>
<reference evidence="2" key="1">
    <citation type="submission" date="2025-08" db="UniProtKB">
        <authorList>
            <consortium name="RefSeq"/>
        </authorList>
    </citation>
    <scope>IDENTIFICATION</scope>
    <source>
        <tissue evidence="2">Blood</tissue>
    </source>
</reference>
<organism evidence="1 2">
    <name type="scientific">Eublepharis macularius</name>
    <name type="common">Leopard gecko</name>
    <name type="synonym">Cyrtodactylus macularius</name>
    <dbReference type="NCBI Taxonomy" id="481883"/>
    <lineage>
        <taxon>Eukaryota</taxon>
        <taxon>Metazoa</taxon>
        <taxon>Chordata</taxon>
        <taxon>Craniata</taxon>
        <taxon>Vertebrata</taxon>
        <taxon>Euteleostomi</taxon>
        <taxon>Lepidosauria</taxon>
        <taxon>Squamata</taxon>
        <taxon>Bifurcata</taxon>
        <taxon>Gekkota</taxon>
        <taxon>Eublepharidae</taxon>
        <taxon>Eublepharinae</taxon>
        <taxon>Eublepharis</taxon>
    </lineage>
</organism>
<proteinExistence type="predicted"/>
<evidence type="ECO:0000313" key="2">
    <source>
        <dbReference type="RefSeq" id="XP_054856023.1"/>
    </source>
</evidence>
<dbReference type="RefSeq" id="XP_054856023.1">
    <property type="nucleotide sequence ID" value="XM_055000048.1"/>
</dbReference>
<dbReference type="KEGG" id="emc:129343690"/>
<sequence length="370" mass="41388">MITRGTLESRFQNNIRGQSLKIVEVTPCKSLWKINHGVFQSRFRDKVEGQSLKIEAVPLPISVQMITRGTLESRFQNNIRGQSLNIEAVTPPISVRKITQGALQSRFRNNIQGQSLKIVEVTPRMSLWKITQGVFLSRFRDKTEGQSLKTVEVTPHKSLGKITQGVFLSRFREKTEGQSLKTVEVTPHKSLGKITQGVFLSRFRDKTEGQRNSPLLIYVVWMNMIMVQRSNGSRTLLGGPPLFLPPQGTGVDMAVSGSIPSAILSAITPRNRSAMVWDNSVLAAEEQRGIPKVSNFCIAFHWRRLAAEDKTSGGHQKDHEDSACSSRSTTHTNFILCNDCNPDDLLISSPVAGTHVSTKMQCRWYNMTQP</sequence>
<keyword evidence="1" id="KW-1185">Reference proteome</keyword>